<evidence type="ECO:0000313" key="5">
    <source>
        <dbReference type="Proteomes" id="UP000283896"/>
    </source>
</evidence>
<reference evidence="5" key="1">
    <citation type="submission" date="2016-11" db="EMBL/GenBank/DDBJ databases">
        <title>Genome sequence of Candidatus Phytoplasma solani strain SA-1.</title>
        <authorList>
            <person name="Haryono M."/>
            <person name="Samarzija I."/>
            <person name="Seruga Music M."/>
            <person name="Hogenhout S."/>
            <person name="Kuo C.-H."/>
        </authorList>
    </citation>
    <scope>NUCLEOTIDE SEQUENCE [LARGE SCALE GENOMIC DNA]</scope>
    <source>
        <strain evidence="5">SA-1</strain>
    </source>
</reference>
<dbReference type="Gene3D" id="3.40.50.300">
    <property type="entry name" value="P-loop containing nucleotide triphosphate hydrolases"/>
    <property type="match status" value="1"/>
</dbReference>
<dbReference type="GO" id="GO:0006508">
    <property type="term" value="P:proteolysis"/>
    <property type="evidence" value="ECO:0007669"/>
    <property type="project" value="TreeGrafter"/>
</dbReference>
<protein>
    <recommendedName>
        <fullName evidence="3">AAA+ ATPase domain-containing protein</fullName>
    </recommendedName>
</protein>
<dbReference type="PANTHER" id="PTHR23076">
    <property type="entry name" value="METALLOPROTEASE M41 FTSH"/>
    <property type="match status" value="1"/>
</dbReference>
<dbReference type="GO" id="GO:0016887">
    <property type="term" value="F:ATP hydrolysis activity"/>
    <property type="evidence" value="ECO:0007669"/>
    <property type="project" value="InterPro"/>
</dbReference>
<dbReference type="InterPro" id="IPR027417">
    <property type="entry name" value="P-loop_NTPase"/>
</dbReference>
<dbReference type="EMBL" id="MPBG01000008">
    <property type="protein sequence ID" value="RMI87829.1"/>
    <property type="molecule type" value="Genomic_DNA"/>
</dbReference>
<dbReference type="InterPro" id="IPR003959">
    <property type="entry name" value="ATPase_AAA_core"/>
</dbReference>
<evidence type="ECO:0000256" key="1">
    <source>
        <dbReference type="SAM" id="MobiDB-lite"/>
    </source>
</evidence>
<dbReference type="RefSeq" id="WP_122225568.1">
    <property type="nucleotide sequence ID" value="NZ_MPBG01000008.1"/>
</dbReference>
<keyword evidence="5" id="KW-1185">Reference proteome</keyword>
<dbReference type="Proteomes" id="UP000283896">
    <property type="component" value="Unassembled WGS sequence"/>
</dbReference>
<keyword evidence="2" id="KW-0812">Transmembrane</keyword>
<name>A0A421NUX7_9MOLU</name>
<dbReference type="GO" id="GO:0005524">
    <property type="term" value="F:ATP binding"/>
    <property type="evidence" value="ECO:0007669"/>
    <property type="project" value="InterPro"/>
</dbReference>
<dbReference type="InterPro" id="IPR003593">
    <property type="entry name" value="AAA+_ATPase"/>
</dbReference>
<dbReference type="OrthoDB" id="385926at2"/>
<accession>A0A421NUX7</accession>
<dbReference type="SMART" id="SM00382">
    <property type="entry name" value="AAA"/>
    <property type="match status" value="1"/>
</dbReference>
<feature type="domain" description="AAA+ ATPase" evidence="3">
    <location>
        <begin position="139"/>
        <end position="268"/>
    </location>
</feature>
<feature type="region of interest" description="Disordered" evidence="1">
    <location>
        <begin position="533"/>
        <end position="570"/>
    </location>
</feature>
<feature type="transmembrane region" description="Helical" evidence="2">
    <location>
        <begin position="16"/>
        <end position="41"/>
    </location>
</feature>
<sequence length="570" mass="64087">MEKNNKSDSSLPKKNWTFLIAIVCLSILTIVSFIFGTVAFISNLKQPPNDALQQPPFPDSDEGLTPPPPQNTSGIKGDALKGLLEAFAPPETNYENFPGFDAVHCLKEPIEQLKEIAHRFDPANAKHYQKIAPIKPMEYPKGAVLYGPPGTGKTLLAECFAKEAKMNFYIITPKNTLEEIEAIFRKARRNSPSLIFADEAEEIIKSRTSKFLEEGDTKKTDLLLAEIDGVKTDKENPVFFLAATNHKDKIDSAILSRLESIYIGYFGPEERKAFIDLMIKVKKFRIEEYAKNYYLDIIMQKFNKALEHPEMFAIALKHGFTIPALGGQEIKGNKTDKHPHGNLAPLGDSIKRQELMAIYARTENKNIAEIETKLASDFNWDSLNEDEMKQKLELEKALQEAREQFNQDHQLPYDIEDLEKVKAHFYDLLSGRKLEAFIVKAAMKAGKNKHEAITIADLEEAFRDYFGYQKEFAEINRNYELKSFETKKNAGWKVIDFLKAGVKIQNINIQELFKPAEIEAVHEAFLQEIRTNLTGEGANPTGAGTDTTGAGTDTTPPTNPAAKTTPPTNP</sequence>
<dbReference type="GO" id="GO:0004176">
    <property type="term" value="F:ATP-dependent peptidase activity"/>
    <property type="evidence" value="ECO:0007669"/>
    <property type="project" value="TreeGrafter"/>
</dbReference>
<keyword evidence="2" id="KW-1133">Transmembrane helix</keyword>
<proteinExistence type="predicted"/>
<feature type="compositionally biased region" description="Low complexity" evidence="1">
    <location>
        <begin position="537"/>
        <end position="570"/>
    </location>
</feature>
<gene>
    <name evidence="4" type="ORF">PSSA1_v1c5220</name>
</gene>
<dbReference type="AlphaFoldDB" id="A0A421NUX7"/>
<dbReference type="CDD" id="cd19481">
    <property type="entry name" value="RecA-like_protease"/>
    <property type="match status" value="1"/>
</dbReference>
<keyword evidence="2" id="KW-0472">Membrane</keyword>
<organism evidence="4 5">
    <name type="scientific">Candidatus Phytoplasma solani</name>
    <dbReference type="NCBI Taxonomy" id="69896"/>
    <lineage>
        <taxon>Bacteria</taxon>
        <taxon>Bacillati</taxon>
        <taxon>Mycoplasmatota</taxon>
        <taxon>Mollicutes</taxon>
        <taxon>Acholeplasmatales</taxon>
        <taxon>Acholeplasmataceae</taxon>
        <taxon>Candidatus Phytoplasma</taxon>
        <taxon>16SrXII (Stolbur group)</taxon>
    </lineage>
</organism>
<evidence type="ECO:0000259" key="3">
    <source>
        <dbReference type="SMART" id="SM00382"/>
    </source>
</evidence>
<feature type="region of interest" description="Disordered" evidence="1">
    <location>
        <begin position="50"/>
        <end position="75"/>
    </location>
</feature>
<dbReference type="PANTHER" id="PTHR23076:SF97">
    <property type="entry name" value="ATP-DEPENDENT ZINC METALLOPROTEASE YME1L1"/>
    <property type="match status" value="1"/>
</dbReference>
<dbReference type="Pfam" id="PF00004">
    <property type="entry name" value="AAA"/>
    <property type="match status" value="1"/>
</dbReference>
<evidence type="ECO:0000256" key="2">
    <source>
        <dbReference type="SAM" id="Phobius"/>
    </source>
</evidence>
<dbReference type="SUPFAM" id="SSF52540">
    <property type="entry name" value="P-loop containing nucleoside triphosphate hydrolases"/>
    <property type="match status" value="1"/>
</dbReference>
<comment type="caution">
    <text evidence="4">The sequence shown here is derived from an EMBL/GenBank/DDBJ whole genome shotgun (WGS) entry which is preliminary data.</text>
</comment>
<dbReference type="STRING" id="69896.S284_03670"/>
<evidence type="ECO:0000313" key="4">
    <source>
        <dbReference type="EMBL" id="RMI87829.1"/>
    </source>
</evidence>